<name>A0A2I2L6E3_9VIRU</name>
<evidence type="ECO:0000313" key="1">
    <source>
        <dbReference type="EMBL" id="SNW63081.1"/>
    </source>
</evidence>
<sequence length="285" mass="31220">MKWILLIFAVITVSYCQNLCPYIELLENSCIYTTDCQAYTPYGYCRKFSGSYYGECASTLRSCPSGQDCYKESGLTWNCRVPSGGSCTSDSQCRPSDRCRSGQCKCPTDVNFGTDTCYWPADSLGTILGVTVCANTSRACYRIDTNPSNYYGRCSVPVAGTCDDDSDCLYAGAVCQQCKCVSRSNAGCKPYTPLMNILAQYDTCVRSFTVVASAVNADAWCDIAATNCKSLLADATYDSNNNLGNYLVAQIGSHSEDTDRMRFCNYPEYVTTYCGFNAFSTSMSL</sequence>
<keyword evidence="2" id="KW-1185">Reference proteome</keyword>
<proteinExistence type="predicted"/>
<evidence type="ECO:0000313" key="2">
    <source>
        <dbReference type="Proteomes" id="UP000236316"/>
    </source>
</evidence>
<gene>
    <name evidence="1" type="ORF">ORPV_1177</name>
</gene>
<accession>A0A2I2L6E3</accession>
<dbReference type="Proteomes" id="UP000236316">
    <property type="component" value="Segment"/>
</dbReference>
<dbReference type="RefSeq" id="YP_009449383.1">
    <property type="nucleotide sequence ID" value="NC_036594.1"/>
</dbReference>
<reference evidence="1" key="1">
    <citation type="submission" date="2017-08" db="EMBL/GenBank/DDBJ databases">
        <authorList>
            <consortium name="Urmite Genomes"/>
        </authorList>
    </citation>
    <scope>NUCLEOTIDE SEQUENCE [LARGE SCALE GENOMIC DNA]</scope>
    <source>
        <strain evidence="1">IHUMI-LCC2</strain>
    </source>
</reference>
<organism evidence="1">
    <name type="scientific">Orpheovirus IHUMI-LCC2</name>
    <dbReference type="NCBI Taxonomy" id="2023057"/>
    <lineage>
        <taxon>Viruses</taxon>
        <taxon>Varidnaviria</taxon>
        <taxon>Bamfordvirae</taxon>
        <taxon>Nucleocytoviricota</taxon>
        <taxon>Megaviricetes</taxon>
        <taxon>Pimascovirales</taxon>
        <taxon>Ocovirineae</taxon>
        <taxon>Orpheoviridae</taxon>
        <taxon>Alphaorpheovirus</taxon>
        <taxon>Alphaorpheovirus massiliense</taxon>
    </lineage>
</organism>
<dbReference type="KEGG" id="vg:35381849"/>
<dbReference type="EMBL" id="LT906555">
    <property type="protein sequence ID" value="SNW63081.1"/>
    <property type="molecule type" value="Genomic_DNA"/>
</dbReference>
<protein>
    <submittedName>
        <fullName evidence="1">Uncharacterized protein</fullName>
    </submittedName>
</protein>
<dbReference type="GeneID" id="35381849"/>